<protein>
    <submittedName>
        <fullName evidence="1">Uncharacterized protein</fullName>
    </submittedName>
</protein>
<comment type="caution">
    <text evidence="1">The sequence shown here is derived from an EMBL/GenBank/DDBJ whole genome shotgun (WGS) entry which is preliminary data.</text>
</comment>
<reference evidence="1" key="2">
    <citation type="journal article" date="2023" name="Proc. Natl. Acad. Sci. U.S.A.">
        <title>A global phylogenomic analysis of the shiitake genus Lentinula.</title>
        <authorList>
            <person name="Sierra-Patev S."/>
            <person name="Min B."/>
            <person name="Naranjo-Ortiz M."/>
            <person name="Looney B."/>
            <person name="Konkel Z."/>
            <person name="Slot J.C."/>
            <person name="Sakamoto Y."/>
            <person name="Steenwyk J.L."/>
            <person name="Rokas A."/>
            <person name="Carro J."/>
            <person name="Camarero S."/>
            <person name="Ferreira P."/>
            <person name="Molpeceres G."/>
            <person name="Ruiz-Duenas F.J."/>
            <person name="Serrano A."/>
            <person name="Henrissat B."/>
            <person name="Drula E."/>
            <person name="Hughes K.W."/>
            <person name="Mata J.L."/>
            <person name="Ishikawa N.K."/>
            <person name="Vargas-Isla R."/>
            <person name="Ushijima S."/>
            <person name="Smith C.A."/>
            <person name="Donoghue J."/>
            <person name="Ahrendt S."/>
            <person name="Andreopoulos W."/>
            <person name="He G."/>
            <person name="LaButti K."/>
            <person name="Lipzen A."/>
            <person name="Ng V."/>
            <person name="Riley R."/>
            <person name="Sandor L."/>
            <person name="Barry K."/>
            <person name="Martinez A.T."/>
            <person name="Xiao Y."/>
            <person name="Gibbons J.G."/>
            <person name="Terashima K."/>
            <person name="Grigoriev I.V."/>
            <person name="Hibbett D."/>
        </authorList>
    </citation>
    <scope>NUCLEOTIDE SEQUENCE</scope>
    <source>
        <strain evidence="1">Sp2 HRB7682 ss15</strain>
    </source>
</reference>
<accession>A0A9W9DEI8</accession>
<sequence length="288" mass="32693">MFLVLAREIRDHIYNKLLLAPNETPPEPSERITLQLTSRPWRQIPLARGTCVGLMSTCRQVYGEIIASIERHGGLSFELQLKVNRIPQGFGYEQILPRWIRFPLLMYPKSLEPRIAASATIPNSKCRKFYLSFEIQSQNTFSWWGDGGPTSLTTTLFNMLAAFLLHGPLGLQHSIPAESDIRAHMWDIDTLVVDVIGGGTTFEDPDNGQLCTVPETVVTDTQRQLYMQLRKICRSGALAGRVRVVILSVAGDIKNEWLIDQGKKISVKLRDQWARYGWIIEKKDLEKS</sequence>
<proteinExistence type="predicted"/>
<dbReference type="Proteomes" id="UP001150238">
    <property type="component" value="Unassembled WGS sequence"/>
</dbReference>
<organism evidence="1 2">
    <name type="scientific">Lentinula lateritia</name>
    <dbReference type="NCBI Taxonomy" id="40482"/>
    <lineage>
        <taxon>Eukaryota</taxon>
        <taxon>Fungi</taxon>
        <taxon>Dikarya</taxon>
        <taxon>Basidiomycota</taxon>
        <taxon>Agaricomycotina</taxon>
        <taxon>Agaricomycetes</taxon>
        <taxon>Agaricomycetidae</taxon>
        <taxon>Agaricales</taxon>
        <taxon>Marasmiineae</taxon>
        <taxon>Omphalotaceae</taxon>
        <taxon>Lentinula</taxon>
    </lineage>
</organism>
<evidence type="ECO:0000313" key="1">
    <source>
        <dbReference type="EMBL" id="KAJ4465518.1"/>
    </source>
</evidence>
<name>A0A9W9DEI8_9AGAR</name>
<dbReference type="AlphaFoldDB" id="A0A9W9DEI8"/>
<dbReference type="EMBL" id="JANVFS010000050">
    <property type="protein sequence ID" value="KAJ4465518.1"/>
    <property type="molecule type" value="Genomic_DNA"/>
</dbReference>
<gene>
    <name evidence="1" type="ORF">C8J55DRAFT_256955</name>
</gene>
<evidence type="ECO:0000313" key="2">
    <source>
        <dbReference type="Proteomes" id="UP001150238"/>
    </source>
</evidence>
<reference evidence="1" key="1">
    <citation type="submission" date="2022-08" db="EMBL/GenBank/DDBJ databases">
        <authorList>
            <consortium name="DOE Joint Genome Institute"/>
            <person name="Min B."/>
            <person name="Riley R."/>
            <person name="Sierra-Patev S."/>
            <person name="Naranjo-Ortiz M."/>
            <person name="Looney B."/>
            <person name="Konkel Z."/>
            <person name="Slot J.C."/>
            <person name="Sakamoto Y."/>
            <person name="Steenwyk J.L."/>
            <person name="Rokas A."/>
            <person name="Carro J."/>
            <person name="Camarero S."/>
            <person name="Ferreira P."/>
            <person name="Molpeceres G."/>
            <person name="Ruiz-Duenas F.J."/>
            <person name="Serrano A."/>
            <person name="Henrissat B."/>
            <person name="Drula E."/>
            <person name="Hughes K.W."/>
            <person name="Mata J.L."/>
            <person name="Ishikawa N.K."/>
            <person name="Vargas-Isla R."/>
            <person name="Ushijima S."/>
            <person name="Smith C.A."/>
            <person name="Ahrendt S."/>
            <person name="Andreopoulos W."/>
            <person name="He G."/>
            <person name="Labutti K."/>
            <person name="Lipzen A."/>
            <person name="Ng V."/>
            <person name="Sandor L."/>
            <person name="Barry K."/>
            <person name="Martinez A.T."/>
            <person name="Xiao Y."/>
            <person name="Gibbons J.G."/>
            <person name="Terashima K."/>
            <person name="Hibbett D.S."/>
            <person name="Grigoriev I.V."/>
        </authorList>
    </citation>
    <scope>NUCLEOTIDE SEQUENCE</scope>
    <source>
        <strain evidence="1">Sp2 HRB7682 ss15</strain>
    </source>
</reference>